<comment type="caution">
    <text evidence="1">The sequence shown here is derived from an EMBL/GenBank/DDBJ whole genome shotgun (WGS) entry which is preliminary data.</text>
</comment>
<dbReference type="AlphaFoldDB" id="A0A2G5T7L0"/>
<dbReference type="PANTHER" id="PTHR34228:SF4">
    <property type="entry name" value="VENOM PROTEIN"/>
    <property type="match status" value="1"/>
</dbReference>
<protein>
    <recommendedName>
        <fullName evidence="3">Phospholipase A2</fullName>
    </recommendedName>
</protein>
<name>A0A2G5T7L0_9PELO</name>
<accession>A0A2G5T7L0</accession>
<dbReference type="Proteomes" id="UP000230233">
    <property type="component" value="Chromosome V"/>
</dbReference>
<sequence length="162" mass="17893">MKSANGNHRLSQSLSRNPSNRPILEAKKEMSVTHPELFHLFLFSLKVIQVLLFKMNSTLLAILVSLCLATLASARFSCGHDPIQSGFAELMVKNDCKGRLNKVDVCCARHTACYAAKTPRNTCDEAFCTCARAAAKNLPLCNFQMENFCNTAKSFGGFHFKG</sequence>
<gene>
    <name evidence="1" type="primary">Cni-H23N18.5</name>
    <name evidence="1" type="synonym">Cnig_chr_V.g17000</name>
    <name evidence="1" type="ORF">B9Z55_017000</name>
</gene>
<dbReference type="InterPro" id="IPR036444">
    <property type="entry name" value="PLipase_A2_dom_sf"/>
</dbReference>
<keyword evidence="2" id="KW-1185">Reference proteome</keyword>
<dbReference type="GO" id="GO:0006644">
    <property type="term" value="P:phospholipid metabolic process"/>
    <property type="evidence" value="ECO:0007669"/>
    <property type="project" value="InterPro"/>
</dbReference>
<proteinExistence type="predicted"/>
<dbReference type="EMBL" id="PDUG01000005">
    <property type="protein sequence ID" value="PIC23230.1"/>
    <property type="molecule type" value="Genomic_DNA"/>
</dbReference>
<evidence type="ECO:0008006" key="3">
    <source>
        <dbReference type="Google" id="ProtNLM"/>
    </source>
</evidence>
<dbReference type="GO" id="GO:0004623">
    <property type="term" value="F:phospholipase A2 activity"/>
    <property type="evidence" value="ECO:0007669"/>
    <property type="project" value="InterPro"/>
</dbReference>
<dbReference type="InterPro" id="IPR053322">
    <property type="entry name" value="PLA2-like"/>
</dbReference>
<evidence type="ECO:0000313" key="2">
    <source>
        <dbReference type="Proteomes" id="UP000230233"/>
    </source>
</evidence>
<reference evidence="2" key="1">
    <citation type="submission" date="2017-10" db="EMBL/GenBank/DDBJ databases">
        <title>Rapid genome shrinkage in a self-fertile nematode reveals novel sperm competition proteins.</title>
        <authorList>
            <person name="Yin D."/>
            <person name="Schwarz E.M."/>
            <person name="Thomas C.G."/>
            <person name="Felde R.L."/>
            <person name="Korf I.F."/>
            <person name="Cutter A.D."/>
            <person name="Schartner C.M."/>
            <person name="Ralston E.J."/>
            <person name="Meyer B.J."/>
            <person name="Haag E.S."/>
        </authorList>
    </citation>
    <scope>NUCLEOTIDE SEQUENCE [LARGE SCALE GENOMIC DNA]</scope>
    <source>
        <strain evidence="2">JU1422</strain>
    </source>
</reference>
<dbReference type="SUPFAM" id="SSF48619">
    <property type="entry name" value="Phospholipase A2, PLA2"/>
    <property type="match status" value="1"/>
</dbReference>
<evidence type="ECO:0000313" key="1">
    <source>
        <dbReference type="EMBL" id="PIC23230.1"/>
    </source>
</evidence>
<dbReference type="OrthoDB" id="5773255at2759"/>
<dbReference type="PANTHER" id="PTHR34228">
    <property type="entry name" value="PROTEIN CBG09474-RELATED"/>
    <property type="match status" value="1"/>
</dbReference>
<organism evidence="1 2">
    <name type="scientific">Caenorhabditis nigoni</name>
    <dbReference type="NCBI Taxonomy" id="1611254"/>
    <lineage>
        <taxon>Eukaryota</taxon>
        <taxon>Metazoa</taxon>
        <taxon>Ecdysozoa</taxon>
        <taxon>Nematoda</taxon>
        <taxon>Chromadorea</taxon>
        <taxon>Rhabditida</taxon>
        <taxon>Rhabditina</taxon>
        <taxon>Rhabditomorpha</taxon>
        <taxon>Rhabditoidea</taxon>
        <taxon>Rhabditidae</taxon>
        <taxon>Peloderinae</taxon>
        <taxon>Caenorhabditis</taxon>
    </lineage>
</organism>
<dbReference type="GO" id="GO:0050482">
    <property type="term" value="P:arachidonate secretion"/>
    <property type="evidence" value="ECO:0007669"/>
    <property type="project" value="InterPro"/>
</dbReference>
<dbReference type="STRING" id="1611254.A0A2G5T7L0"/>